<comment type="caution">
    <text evidence="9">The sequence shown here is derived from an EMBL/GenBank/DDBJ whole genome shotgun (WGS) entry which is preliminary data.</text>
</comment>
<dbReference type="SFLD" id="SFLDS00029">
    <property type="entry name" value="Radical_SAM"/>
    <property type="match status" value="1"/>
</dbReference>
<name>A0ABT1XAW3_9PROT</name>
<dbReference type="Pfam" id="PF04055">
    <property type="entry name" value="Radical_SAM"/>
    <property type="match status" value="1"/>
</dbReference>
<dbReference type="CDD" id="cd01335">
    <property type="entry name" value="Radical_SAM"/>
    <property type="match status" value="1"/>
</dbReference>
<dbReference type="RefSeq" id="WP_257717925.1">
    <property type="nucleotide sequence ID" value="NZ_JANJOU010000019.1"/>
</dbReference>
<dbReference type="Gene3D" id="3.20.20.70">
    <property type="entry name" value="Aldolase class I"/>
    <property type="match status" value="1"/>
</dbReference>
<accession>A0ABT1XAW3</accession>
<evidence type="ECO:0000256" key="3">
    <source>
        <dbReference type="ARBA" id="ARBA00022691"/>
    </source>
</evidence>
<dbReference type="Pfam" id="PF13186">
    <property type="entry name" value="SPASM"/>
    <property type="match status" value="1"/>
</dbReference>
<evidence type="ECO:0000259" key="7">
    <source>
        <dbReference type="Pfam" id="PF04055"/>
    </source>
</evidence>
<dbReference type="EMBL" id="JANJOU010000019">
    <property type="protein sequence ID" value="MCR0984272.1"/>
    <property type="molecule type" value="Genomic_DNA"/>
</dbReference>
<evidence type="ECO:0000256" key="6">
    <source>
        <dbReference type="ARBA" id="ARBA00023014"/>
    </source>
</evidence>
<evidence type="ECO:0000256" key="2">
    <source>
        <dbReference type="ARBA" id="ARBA00022485"/>
    </source>
</evidence>
<keyword evidence="6" id="KW-0411">Iron-sulfur</keyword>
<evidence type="ECO:0000256" key="5">
    <source>
        <dbReference type="ARBA" id="ARBA00023004"/>
    </source>
</evidence>
<gene>
    <name evidence="9" type="ORF">NRP21_19625</name>
</gene>
<comment type="cofactor">
    <cofactor evidence="1">
        <name>[4Fe-4S] cluster</name>
        <dbReference type="ChEBI" id="CHEBI:49883"/>
    </cofactor>
</comment>
<evidence type="ECO:0000259" key="8">
    <source>
        <dbReference type="Pfam" id="PF13186"/>
    </source>
</evidence>
<keyword evidence="4" id="KW-0479">Metal-binding</keyword>
<dbReference type="PANTHER" id="PTHR43787:SF10">
    <property type="entry name" value="COFACTOR MODIFYING PROTEIN"/>
    <property type="match status" value="1"/>
</dbReference>
<evidence type="ECO:0000313" key="10">
    <source>
        <dbReference type="Proteomes" id="UP001524642"/>
    </source>
</evidence>
<keyword evidence="2" id="KW-0004">4Fe-4S</keyword>
<reference evidence="9 10" key="1">
    <citation type="submission" date="2022-06" db="EMBL/GenBank/DDBJ databases">
        <title>Roseomonas CN29.</title>
        <authorList>
            <person name="Cheng Y."/>
            <person name="He X."/>
        </authorList>
    </citation>
    <scope>NUCLEOTIDE SEQUENCE [LARGE SCALE GENOMIC DNA]</scope>
    <source>
        <strain evidence="9 10">CN29</strain>
    </source>
</reference>
<dbReference type="InterPro" id="IPR023885">
    <property type="entry name" value="4Fe4S-binding_SPASM_dom"/>
</dbReference>
<keyword evidence="3" id="KW-0949">S-adenosyl-L-methionine</keyword>
<feature type="domain" description="4Fe4S-binding SPASM" evidence="8">
    <location>
        <begin position="338"/>
        <end position="406"/>
    </location>
</feature>
<keyword evidence="5" id="KW-0408">Iron</keyword>
<evidence type="ECO:0000256" key="4">
    <source>
        <dbReference type="ARBA" id="ARBA00022723"/>
    </source>
</evidence>
<evidence type="ECO:0000313" key="9">
    <source>
        <dbReference type="EMBL" id="MCR0984272.1"/>
    </source>
</evidence>
<dbReference type="Proteomes" id="UP001524642">
    <property type="component" value="Unassembled WGS sequence"/>
</dbReference>
<organism evidence="9 10">
    <name type="scientific">Roseomonas populi</name>
    <dbReference type="NCBI Taxonomy" id="3121582"/>
    <lineage>
        <taxon>Bacteria</taxon>
        <taxon>Pseudomonadati</taxon>
        <taxon>Pseudomonadota</taxon>
        <taxon>Alphaproteobacteria</taxon>
        <taxon>Acetobacterales</taxon>
        <taxon>Roseomonadaceae</taxon>
        <taxon>Roseomonas</taxon>
    </lineage>
</organism>
<dbReference type="InterPro" id="IPR058240">
    <property type="entry name" value="rSAM_sf"/>
</dbReference>
<dbReference type="PANTHER" id="PTHR43787">
    <property type="entry name" value="FEMO COFACTOR BIOSYNTHESIS PROTEIN NIFB-RELATED"/>
    <property type="match status" value="1"/>
</dbReference>
<dbReference type="SUPFAM" id="SSF102114">
    <property type="entry name" value="Radical SAM enzymes"/>
    <property type="match status" value="1"/>
</dbReference>
<evidence type="ECO:0000256" key="1">
    <source>
        <dbReference type="ARBA" id="ARBA00001966"/>
    </source>
</evidence>
<proteinExistence type="predicted"/>
<sequence>MPDWTVTAAPATREDIIGAYRIFLGRNPDEAGLRYFLDLSTAGELSIGRLLDRFLECDEFCIATGLRRARDATAKGRLEEAMGHLLPIFGREPFNGAGREAVFDLRARMNAAAREGVAARYGIRPEEVPQRLPFVAIGTTGLCNASCIHCPTGKPETAHVPRVPMDPALFEKLVRGMAEAHIVVTGRINLGLFGDGLVDPHVIERLRVIRRHLPEVFVSVNTNGAAYNREKHRALAGLANIVTLHCEALVPETYNRLMQPLRHERVFPKINQLLEDFPGKVEVSVPVSRMNLGELRAIREHFTERGAVHVHFDPLLSRDAKDMQLYRSLALAPQKHNCDRQILEELIVDCDGRVLICCNDFRRSEPIGDLTRESVLDVLVNERRRRVRQQLDENRHGEISTCSRCYADSRMSETWRELVPH</sequence>
<dbReference type="InterPro" id="IPR013785">
    <property type="entry name" value="Aldolase_TIM"/>
</dbReference>
<feature type="domain" description="Radical SAM core" evidence="7">
    <location>
        <begin position="139"/>
        <end position="278"/>
    </location>
</feature>
<keyword evidence="10" id="KW-1185">Reference proteome</keyword>
<protein>
    <submittedName>
        <fullName evidence="9">SPASM domain-containing protein</fullName>
    </submittedName>
</protein>
<dbReference type="CDD" id="cd21109">
    <property type="entry name" value="SPASM"/>
    <property type="match status" value="1"/>
</dbReference>
<dbReference type="InterPro" id="IPR007197">
    <property type="entry name" value="rSAM"/>
</dbReference>